<dbReference type="PROSITE" id="PS51000">
    <property type="entry name" value="HTH_DEOR_2"/>
    <property type="match status" value="1"/>
</dbReference>
<dbReference type="RefSeq" id="WP_252820768.1">
    <property type="nucleotide sequence ID" value="NZ_JAMXQS010000007.1"/>
</dbReference>
<dbReference type="EMBL" id="JAMXQS010000007">
    <property type="protein sequence ID" value="MCO6051347.1"/>
    <property type="molecule type" value="Genomic_DNA"/>
</dbReference>
<dbReference type="InterPro" id="IPR036390">
    <property type="entry name" value="WH_DNA-bd_sf"/>
</dbReference>
<dbReference type="InterPro" id="IPR001034">
    <property type="entry name" value="DeoR_HTH"/>
</dbReference>
<protein>
    <submittedName>
        <fullName evidence="4">YafY family transcriptional regulator</fullName>
    </submittedName>
</protein>
<keyword evidence="5" id="KW-1185">Reference proteome</keyword>
<accession>A0ABT1C932</accession>
<dbReference type="PANTHER" id="PTHR34580:SF3">
    <property type="entry name" value="PROTEIN PAFB"/>
    <property type="match status" value="1"/>
</dbReference>
<dbReference type="InterPro" id="IPR013196">
    <property type="entry name" value="HTH_11"/>
</dbReference>
<dbReference type="InterPro" id="IPR036388">
    <property type="entry name" value="WH-like_DNA-bd_sf"/>
</dbReference>
<dbReference type="Pfam" id="PF08279">
    <property type="entry name" value="HTH_11"/>
    <property type="match status" value="1"/>
</dbReference>
<evidence type="ECO:0000313" key="4">
    <source>
        <dbReference type="EMBL" id="MCO6051347.1"/>
    </source>
</evidence>
<comment type="caution">
    <text evidence="4">The sequence shown here is derived from an EMBL/GenBank/DDBJ whole genome shotgun (WGS) entry which is preliminary data.</text>
</comment>
<dbReference type="Proteomes" id="UP001205906">
    <property type="component" value="Unassembled WGS sequence"/>
</dbReference>
<evidence type="ECO:0000256" key="1">
    <source>
        <dbReference type="ARBA" id="ARBA00023015"/>
    </source>
</evidence>
<evidence type="ECO:0000256" key="2">
    <source>
        <dbReference type="ARBA" id="ARBA00023163"/>
    </source>
</evidence>
<reference evidence="4 5" key="1">
    <citation type="submission" date="2022-06" db="EMBL/GenBank/DDBJ databases">
        <title>Mesorhizobium sp. strain RP14 Genome sequencing and assembly.</title>
        <authorList>
            <person name="Kim I."/>
        </authorList>
    </citation>
    <scope>NUCLEOTIDE SEQUENCE [LARGE SCALE GENOMIC DNA]</scope>
    <source>
        <strain evidence="5">RP14(2022)</strain>
    </source>
</reference>
<name>A0ABT1C932_9HYPH</name>
<proteinExistence type="predicted"/>
<sequence length="248" mass="27787">MRRADRLFAIVQHLRGGRLVTARRLGERLEVSERTIYRDIADLQASGVPVEGEAGVGYILRDGFELPPLMFSRDEIVALVAGARMVQAFGGAEMARSAAEAMIKIAAVLPEAERARVGQTGIHAHHAGAVSDAHRALLDSLDRAAERREVVHLSYCDEQSRPSRRDVRPLGLWFWGKVWTLVAWCELRDDFRMFRVDRIAELMPAGRSFKPARGQLLVDFFRRMEICGPSDPADMKPIIPRRLPPNGP</sequence>
<dbReference type="InterPro" id="IPR026881">
    <property type="entry name" value="WYL_dom"/>
</dbReference>
<keyword evidence="1" id="KW-0805">Transcription regulation</keyword>
<dbReference type="PROSITE" id="PS52050">
    <property type="entry name" value="WYL"/>
    <property type="match status" value="1"/>
</dbReference>
<dbReference type="Pfam" id="PF13280">
    <property type="entry name" value="WYL"/>
    <property type="match status" value="1"/>
</dbReference>
<dbReference type="Gene3D" id="1.10.10.10">
    <property type="entry name" value="Winged helix-like DNA-binding domain superfamily/Winged helix DNA-binding domain"/>
    <property type="match status" value="1"/>
</dbReference>
<evidence type="ECO:0000313" key="5">
    <source>
        <dbReference type="Proteomes" id="UP001205906"/>
    </source>
</evidence>
<organism evidence="4 5">
    <name type="scientific">Mesorhizobium liriopis</name>
    <dbReference type="NCBI Taxonomy" id="2953882"/>
    <lineage>
        <taxon>Bacteria</taxon>
        <taxon>Pseudomonadati</taxon>
        <taxon>Pseudomonadota</taxon>
        <taxon>Alphaproteobacteria</taxon>
        <taxon>Hyphomicrobiales</taxon>
        <taxon>Phyllobacteriaceae</taxon>
        <taxon>Mesorhizobium</taxon>
    </lineage>
</organism>
<keyword evidence="2" id="KW-0804">Transcription</keyword>
<evidence type="ECO:0000259" key="3">
    <source>
        <dbReference type="PROSITE" id="PS51000"/>
    </source>
</evidence>
<dbReference type="SUPFAM" id="SSF46785">
    <property type="entry name" value="Winged helix' DNA-binding domain"/>
    <property type="match status" value="1"/>
</dbReference>
<feature type="domain" description="HTH deoR-type" evidence="3">
    <location>
        <begin position="3"/>
        <end position="58"/>
    </location>
</feature>
<dbReference type="PANTHER" id="PTHR34580">
    <property type="match status" value="1"/>
</dbReference>
<dbReference type="InterPro" id="IPR051534">
    <property type="entry name" value="CBASS_pafABC_assoc_protein"/>
</dbReference>
<gene>
    <name evidence="4" type="ORF">NGM99_16305</name>
</gene>